<feature type="binding site" evidence="6">
    <location>
        <position position="267"/>
    </location>
    <ligand>
        <name>Ca(2+)</name>
        <dbReference type="ChEBI" id="CHEBI:29108"/>
        <label>1</label>
        <note>catalytic</note>
    </ligand>
</feature>
<evidence type="ECO:0000256" key="1">
    <source>
        <dbReference type="ARBA" id="ARBA00008595"/>
    </source>
</evidence>
<evidence type="ECO:0000256" key="6">
    <source>
        <dbReference type="PIRSR" id="PIRSR602640-2"/>
    </source>
</evidence>
<feature type="binding site" evidence="6">
    <location>
        <position position="50"/>
    </location>
    <ligand>
        <name>Ca(2+)</name>
        <dbReference type="ChEBI" id="CHEBI:29108"/>
        <label>1</label>
        <note>catalytic</note>
    </ligand>
</feature>
<proteinExistence type="inferred from homology"/>
<keyword evidence="2" id="KW-0378">Hydrolase</keyword>
<comment type="similarity">
    <text evidence="1">Belongs to the paraoxonase family.</text>
</comment>
<protein>
    <recommendedName>
        <fullName evidence="10">Arylesterase</fullName>
    </recommendedName>
</protein>
<dbReference type="GO" id="GO:0046872">
    <property type="term" value="F:metal ion binding"/>
    <property type="evidence" value="ECO:0007669"/>
    <property type="project" value="UniProtKB-KW"/>
</dbReference>
<sequence>MIRTLLLIAVLGALAAYVFRILLALDVNKRVYNHRPGHCRKVDGIEHGSEDIALIEEEGIAFVTSGIYYMFPRAEYVKGQIFLYDFNQKGSFKAVSLSINGDFDRKQFHPHGISHIFTSEGTIRLFVISHSEDMKHSVLVLDWNSKARQLDLVKIIEDEKFIRPNNLVAVSEDAFILTNDGSAQTATMNVLEILTMIPSGSIVYYDGKTSSWLLPRATSPNGVAFDRERKHLFVSHANDKTLSVYKVDKSYKSLVKVADVHLLTSMDNLYVDKDGDVWTGAHPVIKDILGHWGSCDDPSKIAPSQVLRIRFSKDFKSWEVSEPFVDDGRLISASTVAVPFENQLLIGSVFRELVHCYTTPETL</sequence>
<feature type="binding site" evidence="6">
    <location>
        <position position="51"/>
    </location>
    <ligand>
        <name>Ca(2+)</name>
        <dbReference type="ChEBI" id="CHEBI:29108"/>
        <label>1</label>
        <note>catalytic</note>
    </ligand>
</feature>
<name>A0AA36GL48_CYLNA</name>
<dbReference type="AlphaFoldDB" id="A0AA36GL48"/>
<evidence type="ECO:0000256" key="5">
    <source>
        <dbReference type="PIRSR" id="PIRSR602640-1"/>
    </source>
</evidence>
<comment type="cofactor">
    <cofactor evidence="6">
        <name>Ca(2+)</name>
        <dbReference type="ChEBI" id="CHEBI:29108"/>
    </cofactor>
    <text evidence="6">Binds 2 calcium ions per subunit.</text>
</comment>
<organism evidence="8 9">
    <name type="scientific">Cylicocyclus nassatus</name>
    <name type="common">Nematode worm</name>
    <dbReference type="NCBI Taxonomy" id="53992"/>
    <lineage>
        <taxon>Eukaryota</taxon>
        <taxon>Metazoa</taxon>
        <taxon>Ecdysozoa</taxon>
        <taxon>Nematoda</taxon>
        <taxon>Chromadorea</taxon>
        <taxon>Rhabditida</taxon>
        <taxon>Rhabditina</taxon>
        <taxon>Rhabditomorpha</taxon>
        <taxon>Strongyloidea</taxon>
        <taxon>Strongylidae</taxon>
        <taxon>Cylicocyclus</taxon>
    </lineage>
</organism>
<dbReference type="PANTHER" id="PTHR11799">
    <property type="entry name" value="PARAOXONASE"/>
    <property type="match status" value="1"/>
</dbReference>
<reference evidence="8" key="1">
    <citation type="submission" date="2023-07" db="EMBL/GenBank/DDBJ databases">
        <authorList>
            <consortium name="CYATHOMIX"/>
        </authorList>
    </citation>
    <scope>NUCLEOTIDE SEQUENCE</scope>
    <source>
        <strain evidence="8">N/A</strain>
    </source>
</reference>
<evidence type="ECO:0000256" key="2">
    <source>
        <dbReference type="ARBA" id="ARBA00022801"/>
    </source>
</evidence>
<keyword evidence="4" id="KW-0325">Glycoprotein</keyword>
<dbReference type="InterPro" id="IPR002640">
    <property type="entry name" value="Arylesterase"/>
</dbReference>
<gene>
    <name evidence="8" type="ORF">CYNAS_LOCUS6057</name>
</gene>
<dbReference type="EMBL" id="CATQJL010000112">
    <property type="protein sequence ID" value="CAJ0594074.1"/>
    <property type="molecule type" value="Genomic_DNA"/>
</dbReference>
<keyword evidence="6" id="KW-0479">Metal-binding</keyword>
<dbReference type="Proteomes" id="UP001176961">
    <property type="component" value="Unassembled WGS sequence"/>
</dbReference>
<feature type="binding site" evidence="6">
    <location>
        <position position="221"/>
    </location>
    <ligand>
        <name>Ca(2+)</name>
        <dbReference type="ChEBI" id="CHEBI:29108"/>
        <label>1</label>
        <note>catalytic</note>
    </ligand>
</feature>
<evidence type="ECO:0000256" key="7">
    <source>
        <dbReference type="PIRSR" id="PIRSR602640-3"/>
    </source>
</evidence>
<dbReference type="Pfam" id="PF01731">
    <property type="entry name" value="Arylesterase"/>
    <property type="match status" value="1"/>
</dbReference>
<comment type="caution">
    <text evidence="8">The sequence shown here is derived from an EMBL/GenBank/DDBJ whole genome shotgun (WGS) entry which is preliminary data.</text>
</comment>
<dbReference type="GO" id="GO:0004064">
    <property type="term" value="F:arylesterase activity"/>
    <property type="evidence" value="ECO:0007669"/>
    <property type="project" value="InterPro"/>
</dbReference>
<feature type="binding site" evidence="6">
    <location>
        <position position="165"/>
    </location>
    <ligand>
        <name>Ca(2+)</name>
        <dbReference type="ChEBI" id="CHEBI:29108"/>
        <label>1</label>
        <note>catalytic</note>
    </ligand>
</feature>
<keyword evidence="3 7" id="KW-1015">Disulfide bond</keyword>
<feature type="binding site" evidence="6">
    <location>
        <position position="113"/>
    </location>
    <ligand>
        <name>Ca(2+)</name>
        <dbReference type="ChEBI" id="CHEBI:29108"/>
        <label>1</label>
        <note>catalytic</note>
    </ligand>
</feature>
<accession>A0AA36GL48</accession>
<feature type="disulfide bond" description="In form B" evidence="7">
    <location>
        <begin position="39"/>
        <end position="356"/>
    </location>
</feature>
<dbReference type="PANTHER" id="PTHR11799:SF12">
    <property type="entry name" value="PARAOXONASE-RELATED"/>
    <property type="match status" value="1"/>
</dbReference>
<keyword evidence="9" id="KW-1185">Reference proteome</keyword>
<evidence type="ECO:0000256" key="3">
    <source>
        <dbReference type="ARBA" id="ARBA00023157"/>
    </source>
</evidence>
<feature type="active site" description="Proton acceptor" evidence="5">
    <location>
        <position position="111"/>
    </location>
</feature>
<dbReference type="Gene3D" id="2.120.10.30">
    <property type="entry name" value="TolB, C-terminal domain"/>
    <property type="match status" value="1"/>
</dbReference>
<evidence type="ECO:0000313" key="9">
    <source>
        <dbReference type="Proteomes" id="UP001176961"/>
    </source>
</evidence>
<keyword evidence="6" id="KW-0106">Calcium</keyword>
<dbReference type="SUPFAM" id="SSF63829">
    <property type="entry name" value="Calcium-dependent phosphotriesterase"/>
    <property type="match status" value="1"/>
</dbReference>
<evidence type="ECO:0000256" key="4">
    <source>
        <dbReference type="ARBA" id="ARBA00023180"/>
    </source>
</evidence>
<dbReference type="InterPro" id="IPR011042">
    <property type="entry name" value="6-blade_b-propeller_TolB-like"/>
</dbReference>
<evidence type="ECO:0008006" key="10">
    <source>
        <dbReference type="Google" id="ProtNLM"/>
    </source>
</evidence>
<feature type="binding site" evidence="6">
    <location>
        <position position="268"/>
    </location>
    <ligand>
        <name>Ca(2+)</name>
        <dbReference type="ChEBI" id="CHEBI:29108"/>
        <label>1</label>
        <note>catalytic</note>
    </ligand>
</feature>
<feature type="binding site" evidence="6">
    <location>
        <position position="166"/>
    </location>
    <ligand>
        <name>Ca(2+)</name>
        <dbReference type="ChEBI" id="CHEBI:29108"/>
        <label>1</label>
        <note>catalytic</note>
    </ligand>
</feature>
<evidence type="ECO:0000313" key="8">
    <source>
        <dbReference type="EMBL" id="CAJ0594074.1"/>
    </source>
</evidence>
<dbReference type="InterPro" id="IPR051288">
    <property type="entry name" value="Serum_paraoxonase/arylesterase"/>
</dbReference>